<dbReference type="EMBL" id="CAXDID020000347">
    <property type="protein sequence ID" value="CAL6080544.1"/>
    <property type="molecule type" value="Genomic_DNA"/>
</dbReference>
<feature type="domain" description="HTH myb-type" evidence="2">
    <location>
        <begin position="65"/>
        <end position="117"/>
    </location>
</feature>
<reference evidence="4 5" key="2">
    <citation type="submission" date="2024-07" db="EMBL/GenBank/DDBJ databases">
        <authorList>
            <person name="Akdeniz Z."/>
        </authorList>
    </citation>
    <scope>NUCLEOTIDE SEQUENCE [LARGE SCALE GENOMIC DNA]</scope>
</reference>
<dbReference type="Gene3D" id="1.10.10.60">
    <property type="entry name" value="Homeodomain-like"/>
    <property type="match status" value="1"/>
</dbReference>
<dbReference type="Proteomes" id="UP001642409">
    <property type="component" value="Unassembled WGS sequence"/>
</dbReference>
<dbReference type="GO" id="GO:0003677">
    <property type="term" value="F:DNA binding"/>
    <property type="evidence" value="ECO:0007669"/>
    <property type="project" value="UniProtKB-KW"/>
</dbReference>
<dbReference type="SUPFAM" id="SSF46689">
    <property type="entry name" value="Homeodomain-like"/>
    <property type="match status" value="1"/>
</dbReference>
<gene>
    <name evidence="4" type="ORF">HINF_LOCUS59916</name>
    <name evidence="3" type="ORF">HINF_LOCUS62290</name>
</gene>
<proteinExistence type="predicted"/>
<dbReference type="Pfam" id="PF00249">
    <property type="entry name" value="Myb_DNA-binding"/>
    <property type="match status" value="1"/>
</dbReference>
<organism evidence="3">
    <name type="scientific">Hexamita inflata</name>
    <dbReference type="NCBI Taxonomy" id="28002"/>
    <lineage>
        <taxon>Eukaryota</taxon>
        <taxon>Metamonada</taxon>
        <taxon>Diplomonadida</taxon>
        <taxon>Hexamitidae</taxon>
        <taxon>Hexamitinae</taxon>
        <taxon>Hexamita</taxon>
    </lineage>
</organism>
<evidence type="ECO:0000313" key="3">
    <source>
        <dbReference type="EMBL" id="CAI9974645.1"/>
    </source>
</evidence>
<dbReference type="SMART" id="SM00717">
    <property type="entry name" value="SANT"/>
    <property type="match status" value="2"/>
</dbReference>
<dbReference type="InterPro" id="IPR017930">
    <property type="entry name" value="Myb_dom"/>
</dbReference>
<sequence>MSIQWVQLIFEQYQLIRGRKSIQIQIIYQKFRLQIVQFGLKQYQTKIKYIISKIHHSQLKRDYKRWTEEEKELLLNLASKNQNYNGKIYWDLVQKSFPERTATQCKHYYQNIIKQKDEFFSPSEMLALYLIVYKHGVDMTVIKKYFPNRVFSSLQQPLEQVKQCRALYSDVFMKLSKNETVILSQFEHKLLLIVLYLLQYRYQLYLNPTMKQMPPYPLEMKKMIENMDLDKFLLKTTLHEVELYQIERADRLYGVPKLISAIPLLEKWYADLYGKDFNSNQ</sequence>
<dbReference type="InterPro" id="IPR001005">
    <property type="entry name" value="SANT/Myb"/>
</dbReference>
<keyword evidence="3" id="KW-0238">DNA-binding</keyword>
<evidence type="ECO:0000313" key="4">
    <source>
        <dbReference type="EMBL" id="CAL6080544.1"/>
    </source>
</evidence>
<dbReference type="AlphaFoldDB" id="A0AA86RY26"/>
<reference evidence="3" key="1">
    <citation type="submission" date="2023-06" db="EMBL/GenBank/DDBJ databases">
        <authorList>
            <person name="Kurt Z."/>
        </authorList>
    </citation>
    <scope>NUCLEOTIDE SEQUENCE</scope>
</reference>
<dbReference type="CDD" id="cd00167">
    <property type="entry name" value="SANT"/>
    <property type="match status" value="1"/>
</dbReference>
<name>A0AA86RY26_9EUKA</name>
<evidence type="ECO:0000313" key="5">
    <source>
        <dbReference type="Proteomes" id="UP001642409"/>
    </source>
</evidence>
<dbReference type="PROSITE" id="PS50090">
    <property type="entry name" value="MYB_LIKE"/>
    <property type="match status" value="1"/>
</dbReference>
<feature type="domain" description="Myb-like" evidence="1">
    <location>
        <begin position="65"/>
        <end position="113"/>
    </location>
</feature>
<accession>A0AA86RY26</accession>
<evidence type="ECO:0000259" key="1">
    <source>
        <dbReference type="PROSITE" id="PS50090"/>
    </source>
</evidence>
<protein>
    <submittedName>
        <fullName evidence="3">Myb-like DNA-binding domain-containing protein</fullName>
    </submittedName>
    <submittedName>
        <fullName evidence="4">Myb-like_DNA-binding domain-containing protein</fullName>
    </submittedName>
</protein>
<dbReference type="EMBL" id="CATOUU010001153">
    <property type="protein sequence ID" value="CAI9974645.1"/>
    <property type="molecule type" value="Genomic_DNA"/>
</dbReference>
<evidence type="ECO:0000259" key="2">
    <source>
        <dbReference type="PROSITE" id="PS51294"/>
    </source>
</evidence>
<dbReference type="PROSITE" id="PS51294">
    <property type="entry name" value="HTH_MYB"/>
    <property type="match status" value="1"/>
</dbReference>
<keyword evidence="5" id="KW-1185">Reference proteome</keyword>
<comment type="caution">
    <text evidence="3">The sequence shown here is derived from an EMBL/GenBank/DDBJ whole genome shotgun (WGS) entry which is preliminary data.</text>
</comment>
<dbReference type="InterPro" id="IPR009057">
    <property type="entry name" value="Homeodomain-like_sf"/>
</dbReference>